<reference evidence="4" key="1">
    <citation type="submission" date="2013-08" db="EMBL/GenBank/DDBJ databases">
        <title>Gene expansion shapes genome architecture in the human pathogen Lichtheimia corymbifera: an evolutionary genomics analysis in the ancient terrestrial Mucorales (Mucoromycotina).</title>
        <authorList>
            <person name="Schwartze V.U."/>
            <person name="Winter S."/>
            <person name="Shelest E."/>
            <person name="Marcet-Houben M."/>
            <person name="Horn F."/>
            <person name="Wehner S."/>
            <person name="Hoffmann K."/>
            <person name="Riege K."/>
            <person name="Sammeth M."/>
            <person name="Nowrousian M."/>
            <person name="Valiante V."/>
            <person name="Linde J."/>
            <person name="Jacobsen I.D."/>
            <person name="Marz M."/>
            <person name="Brakhage A.A."/>
            <person name="Gabaldon T."/>
            <person name="Bocker S."/>
            <person name="Voigt K."/>
        </authorList>
    </citation>
    <scope>NUCLEOTIDE SEQUENCE [LARGE SCALE GENOMIC DNA]</scope>
    <source>
        <strain evidence="4">FSU 9682</strain>
    </source>
</reference>
<proteinExistence type="predicted"/>
<dbReference type="PROSITE" id="PS00028">
    <property type="entry name" value="ZINC_FINGER_C2H2_1"/>
    <property type="match status" value="1"/>
</dbReference>
<dbReference type="Gene3D" id="3.30.160.60">
    <property type="entry name" value="Classic Zinc Finger"/>
    <property type="match status" value="1"/>
</dbReference>
<keyword evidence="1" id="KW-0863">Zinc-finger</keyword>
<organism evidence="4 5">
    <name type="scientific">Lichtheimia corymbifera JMRC:FSU:9682</name>
    <dbReference type="NCBI Taxonomy" id="1263082"/>
    <lineage>
        <taxon>Eukaryota</taxon>
        <taxon>Fungi</taxon>
        <taxon>Fungi incertae sedis</taxon>
        <taxon>Mucoromycota</taxon>
        <taxon>Mucoromycotina</taxon>
        <taxon>Mucoromycetes</taxon>
        <taxon>Mucorales</taxon>
        <taxon>Lichtheimiaceae</taxon>
        <taxon>Lichtheimia</taxon>
    </lineage>
</organism>
<accession>A0A068RY92</accession>
<evidence type="ECO:0000313" key="5">
    <source>
        <dbReference type="Proteomes" id="UP000027586"/>
    </source>
</evidence>
<dbReference type="VEuPathDB" id="FungiDB:LCOR_06289.1"/>
<name>A0A068RY92_9FUNG</name>
<dbReference type="SUPFAM" id="SSF50044">
    <property type="entry name" value="SH3-domain"/>
    <property type="match status" value="1"/>
</dbReference>
<dbReference type="InterPro" id="IPR013087">
    <property type="entry name" value="Znf_C2H2_type"/>
</dbReference>
<evidence type="ECO:0000256" key="1">
    <source>
        <dbReference type="PROSITE-ProRule" id="PRU00042"/>
    </source>
</evidence>
<feature type="domain" description="C2H2-type" evidence="3">
    <location>
        <begin position="376"/>
        <end position="404"/>
    </location>
</feature>
<sequence length="404" mass="45294">MSIQNFITLQKPQKQEQPVVEPQQLSRVLRPSSIGGNIMSNMGYGGEIAYNPALLQTIPDFDLSLYDENLQQQHGLGQYDNLETGINGYQQGSTDVDIANSYLPSPSISYSSGITEDLGSSGGIVSTWSVHNINTIVESTQAQQPQYHRHHHQGIYSTSGSVSSFSTPPPWSTPLSPPVSNSSITVCTNWEIPAWMLCSFIPTMNKNDCISTTIKVIGYEWNFDDKPHYKAITTKADPLRDDPKDLPSGPFLVDRKHVAGRNDLDEISIDSNDQIMVYRVMEDGWCVGGKCSAPFACGYFPVGCLLIESLSQLHNTHPDLANIWRRFSGYIRKPPTRKESLLCLLACKGNSAFQNRKGLNRHLRTCIKHRPPHHRRQCKTCGERLSRTDSFRRHQRNRHDGTPP</sequence>
<gene>
    <name evidence="4" type="ORF">LCOR_06289.1</name>
</gene>
<dbReference type="PROSITE" id="PS50157">
    <property type="entry name" value="ZINC_FINGER_C2H2_2"/>
    <property type="match status" value="1"/>
</dbReference>
<feature type="region of interest" description="Disordered" evidence="2">
    <location>
        <begin position="158"/>
        <end position="178"/>
    </location>
</feature>
<dbReference type="InterPro" id="IPR036028">
    <property type="entry name" value="SH3-like_dom_sf"/>
</dbReference>
<dbReference type="OrthoDB" id="5340910at2759"/>
<keyword evidence="1" id="KW-0862">Zinc</keyword>
<comment type="caution">
    <text evidence="4">The sequence shown here is derived from an EMBL/GenBank/DDBJ whole genome shotgun (WGS) entry which is preliminary data.</text>
</comment>
<keyword evidence="1" id="KW-0479">Metal-binding</keyword>
<evidence type="ECO:0000256" key="2">
    <source>
        <dbReference type="SAM" id="MobiDB-lite"/>
    </source>
</evidence>
<dbReference type="AlphaFoldDB" id="A0A068RY92"/>
<feature type="compositionally biased region" description="Pro residues" evidence="2">
    <location>
        <begin position="167"/>
        <end position="177"/>
    </location>
</feature>
<dbReference type="Proteomes" id="UP000027586">
    <property type="component" value="Unassembled WGS sequence"/>
</dbReference>
<dbReference type="EMBL" id="CBTN010000027">
    <property type="protein sequence ID" value="CDH55108.1"/>
    <property type="molecule type" value="Genomic_DNA"/>
</dbReference>
<protein>
    <recommendedName>
        <fullName evidence="3">C2H2-type domain-containing protein</fullName>
    </recommendedName>
</protein>
<dbReference type="GO" id="GO:0008270">
    <property type="term" value="F:zinc ion binding"/>
    <property type="evidence" value="ECO:0007669"/>
    <property type="project" value="UniProtKB-KW"/>
</dbReference>
<evidence type="ECO:0000313" key="4">
    <source>
        <dbReference type="EMBL" id="CDH55108.1"/>
    </source>
</evidence>
<evidence type="ECO:0000259" key="3">
    <source>
        <dbReference type="PROSITE" id="PS50157"/>
    </source>
</evidence>
<keyword evidence="5" id="KW-1185">Reference proteome</keyword>